<gene>
    <name evidence="1" type="ORF">POCULU_LOCUS9983</name>
</gene>
<organism evidence="1 2">
    <name type="scientific">Paraglomus occultum</name>
    <dbReference type="NCBI Taxonomy" id="144539"/>
    <lineage>
        <taxon>Eukaryota</taxon>
        <taxon>Fungi</taxon>
        <taxon>Fungi incertae sedis</taxon>
        <taxon>Mucoromycota</taxon>
        <taxon>Glomeromycotina</taxon>
        <taxon>Glomeromycetes</taxon>
        <taxon>Paraglomerales</taxon>
        <taxon>Paraglomeraceae</taxon>
        <taxon>Paraglomus</taxon>
    </lineage>
</organism>
<evidence type="ECO:0000313" key="2">
    <source>
        <dbReference type="Proteomes" id="UP000789572"/>
    </source>
</evidence>
<proteinExistence type="predicted"/>
<comment type="caution">
    <text evidence="1">The sequence shown here is derived from an EMBL/GenBank/DDBJ whole genome shotgun (WGS) entry which is preliminary data.</text>
</comment>
<accession>A0A9N9DTC1</accession>
<dbReference type="Proteomes" id="UP000789572">
    <property type="component" value="Unassembled WGS sequence"/>
</dbReference>
<keyword evidence="2" id="KW-1185">Reference proteome</keyword>
<name>A0A9N9DTC1_9GLOM</name>
<sequence length="85" mass="10511">YIPREEREKRLRQWAIDYGEDPDKFMTIYRDRIMSDADIIDFARDQNLDPEELMDMSRRERLISEDIYLREWEDEGIPRSYVYNG</sequence>
<dbReference type="OrthoDB" id="2433514at2759"/>
<protein>
    <submittedName>
        <fullName evidence="1">8721_t:CDS:1</fullName>
    </submittedName>
</protein>
<reference evidence="1" key="1">
    <citation type="submission" date="2021-06" db="EMBL/GenBank/DDBJ databases">
        <authorList>
            <person name="Kallberg Y."/>
            <person name="Tangrot J."/>
            <person name="Rosling A."/>
        </authorList>
    </citation>
    <scope>NUCLEOTIDE SEQUENCE</scope>
    <source>
        <strain evidence="1">IA702</strain>
    </source>
</reference>
<dbReference type="EMBL" id="CAJVPJ010004399">
    <property type="protein sequence ID" value="CAG8651699.1"/>
    <property type="molecule type" value="Genomic_DNA"/>
</dbReference>
<evidence type="ECO:0000313" key="1">
    <source>
        <dbReference type="EMBL" id="CAG8651699.1"/>
    </source>
</evidence>
<dbReference type="AlphaFoldDB" id="A0A9N9DTC1"/>
<feature type="non-terminal residue" evidence="1">
    <location>
        <position position="1"/>
    </location>
</feature>